<gene>
    <name evidence="2" type="ORF">AUEXF2481DRAFT_89805</name>
</gene>
<keyword evidence="3" id="KW-1185">Reference proteome</keyword>
<evidence type="ECO:0000256" key="1">
    <source>
        <dbReference type="SAM" id="MobiDB-lite"/>
    </source>
</evidence>
<dbReference type="OMA" id="PRPAYLM"/>
<dbReference type="PANTHER" id="PTHR42103:SF2">
    <property type="entry name" value="AB HYDROLASE-1 DOMAIN-CONTAINING PROTEIN"/>
    <property type="match status" value="1"/>
</dbReference>
<protein>
    <recommendedName>
        <fullName evidence="4">AB hydrolase-1 domain-containing protein</fullName>
    </recommendedName>
</protein>
<feature type="region of interest" description="Disordered" evidence="1">
    <location>
        <begin position="193"/>
        <end position="277"/>
    </location>
</feature>
<dbReference type="HOGENOM" id="CLU_035149_0_1_1"/>
<dbReference type="InParanoid" id="A0A074YD57"/>
<evidence type="ECO:0000313" key="2">
    <source>
        <dbReference type="EMBL" id="KEQ93984.1"/>
    </source>
</evidence>
<dbReference type="OrthoDB" id="10260961at2759"/>
<organism evidence="2 3">
    <name type="scientific">Aureobasidium subglaciale (strain EXF-2481)</name>
    <name type="common">Aureobasidium pullulans var. subglaciale</name>
    <dbReference type="NCBI Taxonomy" id="1043005"/>
    <lineage>
        <taxon>Eukaryota</taxon>
        <taxon>Fungi</taxon>
        <taxon>Dikarya</taxon>
        <taxon>Ascomycota</taxon>
        <taxon>Pezizomycotina</taxon>
        <taxon>Dothideomycetes</taxon>
        <taxon>Dothideomycetidae</taxon>
        <taxon>Dothideales</taxon>
        <taxon>Saccotheciaceae</taxon>
        <taxon>Aureobasidium</taxon>
    </lineage>
</organism>
<dbReference type="RefSeq" id="XP_013342664.1">
    <property type="nucleotide sequence ID" value="XM_013487210.1"/>
</dbReference>
<evidence type="ECO:0008006" key="4">
    <source>
        <dbReference type="Google" id="ProtNLM"/>
    </source>
</evidence>
<dbReference type="Gene3D" id="3.40.50.1820">
    <property type="entry name" value="alpha/beta hydrolase"/>
    <property type="match status" value="2"/>
</dbReference>
<feature type="compositionally biased region" description="Basic residues" evidence="1">
    <location>
        <begin position="245"/>
        <end position="257"/>
    </location>
</feature>
<dbReference type="SUPFAM" id="SSF53474">
    <property type="entry name" value="alpha/beta-Hydrolases"/>
    <property type="match status" value="1"/>
</dbReference>
<dbReference type="AlphaFoldDB" id="A0A074YD57"/>
<accession>A0A074YD57</accession>
<feature type="compositionally biased region" description="Polar residues" evidence="1">
    <location>
        <begin position="258"/>
        <end position="277"/>
    </location>
</feature>
<sequence length="406" mass="45321">MADNIPAYCFTIPSVSDSTILDCRIYHPVSFQDPTTHQPNKKAALIAHPYAPLGGCMDDPVVMTVVDRLLELDFVVGTFNFRGAANSQGNTSWAGRGERDDYMSVAGHLLFYLNQIRKPNDVDNDHVLDDDTELTPSEPITLVLGGYSYGSLIVTHLPPTAEILTTFRQTRSSHSMSEILLRAKELALQTNLSFSDQTEARGRLPDQPPRRRHLRQSSSQHSIVYGGSDSPSPADRHSTDQMSARLKHAMHRSHNHSRPSMPNSPLGSKEGSTSQGNETVLESLPHVWTHYLLISPLLPPISNLLSFSTSNLLFWRHADSKEDSLTRHPTLVIYGTKDMFTSSHKLDAWCKKMDGLSSQAAGVKGKSLFRWKKIEGAGHFWREHGVEAQLTNSLREWVHEVVVPEQ</sequence>
<dbReference type="GeneID" id="25372123"/>
<dbReference type="Proteomes" id="UP000030641">
    <property type="component" value="Unassembled WGS sequence"/>
</dbReference>
<dbReference type="EMBL" id="KL584763">
    <property type="protein sequence ID" value="KEQ93984.1"/>
    <property type="molecule type" value="Genomic_DNA"/>
</dbReference>
<dbReference type="PANTHER" id="PTHR42103">
    <property type="entry name" value="ALPHA/BETA-HYDROLASES SUPERFAMILY PROTEIN"/>
    <property type="match status" value="1"/>
</dbReference>
<name>A0A074YD57_AURSE</name>
<dbReference type="InterPro" id="IPR029058">
    <property type="entry name" value="AB_hydrolase_fold"/>
</dbReference>
<proteinExistence type="predicted"/>
<reference evidence="2 3" key="1">
    <citation type="journal article" date="2014" name="BMC Genomics">
        <title>Genome sequencing of four Aureobasidium pullulans varieties: biotechnological potential, stress tolerance, and description of new species.</title>
        <authorList>
            <person name="Gostin Ar C."/>
            <person name="Ohm R.A."/>
            <person name="Kogej T."/>
            <person name="Sonjak S."/>
            <person name="Turk M."/>
            <person name="Zajc J."/>
            <person name="Zalar P."/>
            <person name="Grube M."/>
            <person name="Sun H."/>
            <person name="Han J."/>
            <person name="Sharma A."/>
            <person name="Chiniquy J."/>
            <person name="Ngan C.Y."/>
            <person name="Lipzen A."/>
            <person name="Barry K."/>
            <person name="Grigoriev I.V."/>
            <person name="Gunde-Cimerman N."/>
        </authorList>
    </citation>
    <scope>NUCLEOTIDE SEQUENCE [LARGE SCALE GENOMIC DNA]</scope>
    <source>
        <strain evidence="2 3">EXF-2481</strain>
    </source>
</reference>
<evidence type="ECO:0000313" key="3">
    <source>
        <dbReference type="Proteomes" id="UP000030641"/>
    </source>
</evidence>
<dbReference type="STRING" id="1043005.A0A074YD57"/>